<sequence>MRIAYSAVCRGYAKTDHTATAAKSKATGKIRGNAPLMTDEQILECRALDQFAGWGTEQLQRRYGVDAAMIQRVLSGITRSRLVATRKHLPAVAA</sequence>
<name>A0A7W4YUR1_9HYPH</name>
<evidence type="ECO:0000313" key="2">
    <source>
        <dbReference type="Proteomes" id="UP000532010"/>
    </source>
</evidence>
<proteinExistence type="predicted"/>
<dbReference type="AlphaFoldDB" id="A0A7W4YUR1"/>
<dbReference type="Proteomes" id="UP000532010">
    <property type="component" value="Unassembled WGS sequence"/>
</dbReference>
<gene>
    <name evidence="1" type="ORF">FHR70_000685</name>
</gene>
<organism evidence="1 2">
    <name type="scientific">Microvirga lupini</name>
    <dbReference type="NCBI Taxonomy" id="420324"/>
    <lineage>
        <taxon>Bacteria</taxon>
        <taxon>Pseudomonadati</taxon>
        <taxon>Pseudomonadota</taxon>
        <taxon>Alphaproteobacteria</taxon>
        <taxon>Hyphomicrobiales</taxon>
        <taxon>Methylobacteriaceae</taxon>
        <taxon>Microvirga</taxon>
    </lineage>
</organism>
<dbReference type="RefSeq" id="WP_183447118.1">
    <property type="nucleotide sequence ID" value="NZ_JACHWB010000001.1"/>
</dbReference>
<accession>A0A7W4YUR1</accession>
<dbReference type="EMBL" id="JACHWB010000001">
    <property type="protein sequence ID" value="MBB3017645.1"/>
    <property type="molecule type" value="Genomic_DNA"/>
</dbReference>
<comment type="caution">
    <text evidence="1">The sequence shown here is derived from an EMBL/GenBank/DDBJ whole genome shotgun (WGS) entry which is preliminary data.</text>
</comment>
<protein>
    <submittedName>
        <fullName evidence="1">Uncharacterized protein</fullName>
    </submittedName>
</protein>
<keyword evidence="2" id="KW-1185">Reference proteome</keyword>
<evidence type="ECO:0000313" key="1">
    <source>
        <dbReference type="EMBL" id="MBB3017645.1"/>
    </source>
</evidence>
<reference evidence="1 2" key="1">
    <citation type="submission" date="2020-08" db="EMBL/GenBank/DDBJ databases">
        <title>The Agave Microbiome: Exploring the role of microbial communities in plant adaptations to desert environments.</title>
        <authorList>
            <person name="Partida-Martinez L.P."/>
        </authorList>
    </citation>
    <scope>NUCLEOTIDE SEQUENCE [LARGE SCALE GENOMIC DNA]</scope>
    <source>
        <strain evidence="1 2">AT3.9</strain>
    </source>
</reference>